<accession>A0AAV9QJX6</accession>
<evidence type="ECO:0000256" key="11">
    <source>
        <dbReference type="ARBA" id="ARBA00060720"/>
    </source>
</evidence>
<comment type="catalytic activity">
    <reaction evidence="10">
        <text>(2R,3S)-homoisocitrate + NAD(+) = 2-oxoadipate + CO2 + NADH</text>
        <dbReference type="Rhea" id="RHEA:11900"/>
        <dbReference type="ChEBI" id="CHEBI:15404"/>
        <dbReference type="ChEBI" id="CHEBI:16526"/>
        <dbReference type="ChEBI" id="CHEBI:57499"/>
        <dbReference type="ChEBI" id="CHEBI:57540"/>
        <dbReference type="ChEBI" id="CHEBI:57945"/>
        <dbReference type="EC" id="1.1.1.87"/>
    </reaction>
</comment>
<dbReference type="InterPro" id="IPR024084">
    <property type="entry name" value="IsoPropMal-DH-like_dom"/>
</dbReference>
<sequence>MATRTLRIGLIPGDGIGREVIPAGKRILESLPSSLGLKFSFVDLDAGFDCFKRTGSALPDKTVETLQKECDGALFGAVSSPTTKVEGYTSPIVALRKKLSLYANVRPCKTTASPAFSSPTPHPIDLVIVRENTEDLYVKEEKTYPDPSGEGQIAEAIKRISSKASWRIANIAGDIASRRAKMRQQQSSSSSTANKGMVTITHKSNVLSQTDGLFRATAREALSQPKFSNLTIEEQIVDSMVYKLFLQPQYYDVIVAPNLYGDLLSDGAAALVGSLGLVPSANVGEGIVIGEPCHGSAPDIEGKGIANPIATIRSVGVMLEFLDLPEAANVVYNAVDKNLGEGRFVTPDLGGKASTEEVLQDILKKL</sequence>
<keyword evidence="8" id="KW-0520">NAD</keyword>
<dbReference type="SMART" id="SM01329">
    <property type="entry name" value="Iso_dh"/>
    <property type="match status" value="1"/>
</dbReference>
<evidence type="ECO:0000256" key="9">
    <source>
        <dbReference type="ARBA" id="ARBA00023154"/>
    </source>
</evidence>
<dbReference type="GO" id="GO:0047046">
    <property type="term" value="F:homoisocitrate dehydrogenase activity"/>
    <property type="evidence" value="ECO:0007669"/>
    <property type="project" value="UniProtKB-EC"/>
</dbReference>
<protein>
    <recommendedName>
        <fullName evidence="12">homoisocitrate dehydrogenase</fullName>
        <ecNumber evidence="12">1.1.1.87</ecNumber>
    </recommendedName>
</protein>
<dbReference type="PROSITE" id="PS00470">
    <property type="entry name" value="IDH_IMDH"/>
    <property type="match status" value="1"/>
</dbReference>
<gene>
    <name evidence="14" type="primary">LYS12</name>
    <name evidence="14" type="ORF">LTR25_002150</name>
</gene>
<dbReference type="InterPro" id="IPR019818">
    <property type="entry name" value="IsoCit/isopropylmalate_DH_CS"/>
</dbReference>
<proteinExistence type="inferred from homology"/>
<evidence type="ECO:0000256" key="1">
    <source>
        <dbReference type="ARBA" id="ARBA00001946"/>
    </source>
</evidence>
<dbReference type="Gene3D" id="3.40.718.10">
    <property type="entry name" value="Isopropylmalate Dehydrogenase"/>
    <property type="match status" value="1"/>
</dbReference>
<keyword evidence="15" id="KW-1185">Reference proteome</keyword>
<evidence type="ECO:0000256" key="3">
    <source>
        <dbReference type="ARBA" id="ARBA00022553"/>
    </source>
</evidence>
<keyword evidence="7 14" id="KW-0560">Oxidoreductase</keyword>
<evidence type="ECO:0000256" key="2">
    <source>
        <dbReference type="ARBA" id="ARBA00007769"/>
    </source>
</evidence>
<dbReference type="PANTHER" id="PTHR11835">
    <property type="entry name" value="DECARBOXYLATING DEHYDROGENASES-ISOCITRATE, ISOPROPYLMALATE, TARTRATE"/>
    <property type="match status" value="1"/>
</dbReference>
<name>A0AAV9QJX6_9PEZI</name>
<evidence type="ECO:0000256" key="4">
    <source>
        <dbReference type="ARBA" id="ARBA00022605"/>
    </source>
</evidence>
<dbReference type="GO" id="GO:0051287">
    <property type="term" value="F:NAD binding"/>
    <property type="evidence" value="ECO:0007669"/>
    <property type="project" value="InterPro"/>
</dbReference>
<dbReference type="Pfam" id="PF00180">
    <property type="entry name" value="Iso_dh"/>
    <property type="match status" value="1"/>
</dbReference>
<comment type="cofactor">
    <cofactor evidence="1">
        <name>Mg(2+)</name>
        <dbReference type="ChEBI" id="CHEBI:18420"/>
    </cofactor>
</comment>
<keyword evidence="3" id="KW-0597">Phosphoprotein</keyword>
<dbReference type="EC" id="1.1.1.87" evidence="12"/>
<dbReference type="AlphaFoldDB" id="A0AAV9QJX6"/>
<keyword evidence="4" id="KW-0028">Amino-acid biosynthesis</keyword>
<comment type="caution">
    <text evidence="14">The sequence shown here is derived from an EMBL/GenBank/DDBJ whole genome shotgun (WGS) entry which is preliminary data.</text>
</comment>
<reference evidence="14 15" key="1">
    <citation type="submission" date="2023-06" db="EMBL/GenBank/DDBJ databases">
        <title>Black Yeasts Isolated from many extreme environments.</title>
        <authorList>
            <person name="Coleine C."/>
            <person name="Stajich J.E."/>
            <person name="Selbmann L."/>
        </authorList>
    </citation>
    <scope>NUCLEOTIDE SEQUENCE [LARGE SCALE GENOMIC DNA]</scope>
    <source>
        <strain evidence="14 15">CCFEE 5887</strain>
    </source>
</reference>
<evidence type="ECO:0000313" key="15">
    <source>
        <dbReference type="Proteomes" id="UP001345827"/>
    </source>
</evidence>
<dbReference type="FunFam" id="3.40.718.10:FF:000012">
    <property type="entry name" value="Homoisocitrate dehydrogenase, mitochondrial"/>
    <property type="match status" value="1"/>
</dbReference>
<dbReference type="GO" id="GO:0000287">
    <property type="term" value="F:magnesium ion binding"/>
    <property type="evidence" value="ECO:0007669"/>
    <property type="project" value="InterPro"/>
</dbReference>
<comment type="pathway">
    <text evidence="11">Amino-acid biosynthesis; L-lysine biosynthesis via AAA pathway; L-alpha-aminoadipate from 2-oxoglutarate: step 4/5.</text>
</comment>
<evidence type="ECO:0000256" key="5">
    <source>
        <dbReference type="ARBA" id="ARBA00022723"/>
    </source>
</evidence>
<evidence type="ECO:0000256" key="6">
    <source>
        <dbReference type="ARBA" id="ARBA00022842"/>
    </source>
</evidence>
<dbReference type="Proteomes" id="UP001345827">
    <property type="component" value="Unassembled WGS sequence"/>
</dbReference>
<evidence type="ECO:0000259" key="13">
    <source>
        <dbReference type="SMART" id="SM01329"/>
    </source>
</evidence>
<dbReference type="GO" id="GO:0004449">
    <property type="term" value="F:isocitrate dehydrogenase (NAD+) activity"/>
    <property type="evidence" value="ECO:0007669"/>
    <property type="project" value="TreeGrafter"/>
</dbReference>
<feature type="domain" description="Isopropylmalate dehydrogenase-like" evidence="13">
    <location>
        <begin position="7"/>
        <end position="362"/>
    </location>
</feature>
<dbReference type="GO" id="GO:0005739">
    <property type="term" value="C:mitochondrion"/>
    <property type="evidence" value="ECO:0007669"/>
    <property type="project" value="TreeGrafter"/>
</dbReference>
<keyword evidence="5" id="KW-0479">Metal-binding</keyword>
<dbReference type="PANTHER" id="PTHR11835:SF48">
    <property type="entry name" value="HOMOISOCITRATE DEHYDROGENASE, MITOCHONDRIAL"/>
    <property type="match status" value="1"/>
</dbReference>
<evidence type="ECO:0000256" key="8">
    <source>
        <dbReference type="ARBA" id="ARBA00023027"/>
    </source>
</evidence>
<keyword evidence="6" id="KW-0460">Magnesium</keyword>
<comment type="similarity">
    <text evidence="2">Belongs to the isocitrate and isopropylmalate dehydrogenases family.</text>
</comment>
<dbReference type="GO" id="GO:0009085">
    <property type="term" value="P:lysine biosynthetic process"/>
    <property type="evidence" value="ECO:0007669"/>
    <property type="project" value="UniProtKB-KW"/>
</dbReference>
<keyword evidence="9" id="KW-0457">Lysine biosynthesis</keyword>
<evidence type="ECO:0000256" key="12">
    <source>
        <dbReference type="ARBA" id="ARBA00066666"/>
    </source>
</evidence>
<evidence type="ECO:0000256" key="10">
    <source>
        <dbReference type="ARBA" id="ARBA00052540"/>
    </source>
</evidence>
<evidence type="ECO:0000256" key="7">
    <source>
        <dbReference type="ARBA" id="ARBA00023002"/>
    </source>
</evidence>
<organism evidence="14 15">
    <name type="scientific">Vermiconidia calcicola</name>
    <dbReference type="NCBI Taxonomy" id="1690605"/>
    <lineage>
        <taxon>Eukaryota</taxon>
        <taxon>Fungi</taxon>
        <taxon>Dikarya</taxon>
        <taxon>Ascomycota</taxon>
        <taxon>Pezizomycotina</taxon>
        <taxon>Dothideomycetes</taxon>
        <taxon>Dothideomycetidae</taxon>
        <taxon>Mycosphaerellales</taxon>
        <taxon>Extremaceae</taxon>
        <taxon>Vermiconidia</taxon>
    </lineage>
</organism>
<evidence type="ECO:0000313" key="14">
    <source>
        <dbReference type="EMBL" id="KAK5542265.1"/>
    </source>
</evidence>
<dbReference type="GO" id="GO:0006102">
    <property type="term" value="P:isocitrate metabolic process"/>
    <property type="evidence" value="ECO:0007669"/>
    <property type="project" value="TreeGrafter"/>
</dbReference>
<dbReference type="GO" id="GO:0006099">
    <property type="term" value="P:tricarboxylic acid cycle"/>
    <property type="evidence" value="ECO:0007669"/>
    <property type="project" value="TreeGrafter"/>
</dbReference>
<dbReference type="EMBL" id="JAXLQG010000003">
    <property type="protein sequence ID" value="KAK5542265.1"/>
    <property type="molecule type" value="Genomic_DNA"/>
</dbReference>
<dbReference type="SUPFAM" id="SSF53659">
    <property type="entry name" value="Isocitrate/Isopropylmalate dehydrogenase-like"/>
    <property type="match status" value="1"/>
</dbReference>